<dbReference type="Pfam" id="PF03483">
    <property type="entry name" value="B3_4"/>
    <property type="match status" value="1"/>
</dbReference>
<evidence type="ECO:0000256" key="4">
    <source>
        <dbReference type="ARBA" id="ARBA00022490"/>
    </source>
</evidence>
<keyword evidence="6 15" id="KW-0436">Ligase</keyword>
<dbReference type="SUPFAM" id="SSF50249">
    <property type="entry name" value="Nucleic acid-binding proteins"/>
    <property type="match status" value="1"/>
</dbReference>
<dbReference type="Pfam" id="PF17759">
    <property type="entry name" value="tRNA_synthFbeta"/>
    <property type="match status" value="1"/>
</dbReference>
<dbReference type="InterPro" id="IPR012340">
    <property type="entry name" value="NA-bd_OB-fold"/>
</dbReference>
<dbReference type="NCBIfam" id="TIGR00472">
    <property type="entry name" value="pheT_bact"/>
    <property type="match status" value="1"/>
</dbReference>
<keyword evidence="11 16" id="KW-0694">RNA-binding</keyword>
<dbReference type="InterPro" id="IPR020825">
    <property type="entry name" value="Phe-tRNA_synthase-like_B3/B4"/>
</dbReference>
<evidence type="ECO:0000259" key="18">
    <source>
        <dbReference type="PROSITE" id="PS51447"/>
    </source>
</evidence>
<dbReference type="InterPro" id="IPR041616">
    <property type="entry name" value="PheRS_beta_core"/>
</dbReference>
<dbReference type="SUPFAM" id="SSF46955">
    <property type="entry name" value="Putative DNA-binding domain"/>
    <property type="match status" value="1"/>
</dbReference>
<dbReference type="Pfam" id="PF03484">
    <property type="entry name" value="B5"/>
    <property type="match status" value="1"/>
</dbReference>
<evidence type="ECO:0000256" key="12">
    <source>
        <dbReference type="ARBA" id="ARBA00022917"/>
    </source>
</evidence>
<accession>A0A0K9F7M3</accession>
<dbReference type="GO" id="GO:0000049">
    <property type="term" value="F:tRNA binding"/>
    <property type="evidence" value="ECO:0007669"/>
    <property type="project" value="UniProtKB-UniRule"/>
</dbReference>
<dbReference type="InterPro" id="IPR045864">
    <property type="entry name" value="aa-tRNA-synth_II/BPL/LPL"/>
</dbReference>
<evidence type="ECO:0000256" key="1">
    <source>
        <dbReference type="ARBA" id="ARBA00004496"/>
    </source>
</evidence>
<evidence type="ECO:0000256" key="2">
    <source>
        <dbReference type="ARBA" id="ARBA00008653"/>
    </source>
</evidence>
<feature type="domain" description="TRNA-binding" evidence="17">
    <location>
        <begin position="40"/>
        <end position="155"/>
    </location>
</feature>
<dbReference type="InterPro" id="IPR004532">
    <property type="entry name" value="Phe-tRNA-ligase_IIc_bsu_bact"/>
</dbReference>
<dbReference type="Gene3D" id="3.30.70.380">
    <property type="entry name" value="Ferrodoxin-fold anticodon-binding domain"/>
    <property type="match status" value="1"/>
</dbReference>
<dbReference type="FunFam" id="3.50.40.10:FF:000001">
    <property type="entry name" value="Phenylalanine--tRNA ligase beta subunit"/>
    <property type="match status" value="1"/>
</dbReference>
<dbReference type="RefSeq" id="WP_049667550.1">
    <property type="nucleotide sequence ID" value="NZ_LFXJ01000008.1"/>
</dbReference>
<comment type="cofactor">
    <cofactor evidence="15">
        <name>Mg(2+)</name>
        <dbReference type="ChEBI" id="CHEBI:18420"/>
    </cofactor>
    <text evidence="15">Binds 2 magnesium ions per tetramer.</text>
</comment>
<name>A0A0K9F7M3_9BACI</name>
<dbReference type="PROSITE" id="PS51483">
    <property type="entry name" value="B5"/>
    <property type="match status" value="1"/>
</dbReference>
<dbReference type="Gene3D" id="2.40.50.140">
    <property type="entry name" value="Nucleic acid-binding proteins"/>
    <property type="match status" value="1"/>
</dbReference>
<reference evidence="21" key="1">
    <citation type="submission" date="2015-07" db="EMBL/GenBank/DDBJ databases">
        <authorList>
            <person name="Liu B."/>
            <person name="Wang J."/>
            <person name="Zhu Y."/>
            <person name="Liu G."/>
            <person name="Chen Q."/>
            <person name="Lan J."/>
            <person name="Che J."/>
            <person name="Ge C."/>
            <person name="Shi H."/>
            <person name="Pan Z."/>
            <person name="Liu X."/>
        </authorList>
    </citation>
    <scope>NUCLEOTIDE SEQUENCE [LARGE SCALE GENOMIC DNA]</scope>
    <source>
        <strain evidence="21">DSM 23493</strain>
    </source>
</reference>
<protein>
    <recommendedName>
        <fullName evidence="15">Phenylalanine--tRNA ligase beta subunit</fullName>
        <ecNumber evidence="15">6.1.1.20</ecNumber>
    </recommendedName>
    <alternativeName>
        <fullName evidence="15">Phenylalanyl-tRNA synthetase beta subunit</fullName>
        <shortName evidence="15">PheRS</shortName>
    </alternativeName>
</protein>
<dbReference type="OrthoDB" id="9805455at2"/>
<keyword evidence="12 15" id="KW-0648">Protein biosynthesis</keyword>
<keyword evidence="13 15" id="KW-0030">Aminoacyl-tRNA synthetase</keyword>
<dbReference type="InterPro" id="IPR009061">
    <property type="entry name" value="DNA-bd_dom_put_sf"/>
</dbReference>
<dbReference type="InterPro" id="IPR005147">
    <property type="entry name" value="tRNA_synthase_B5-dom"/>
</dbReference>
<dbReference type="GO" id="GO:0004826">
    <property type="term" value="F:phenylalanine-tRNA ligase activity"/>
    <property type="evidence" value="ECO:0007669"/>
    <property type="project" value="UniProtKB-UniRule"/>
</dbReference>
<evidence type="ECO:0000256" key="14">
    <source>
        <dbReference type="ARBA" id="ARBA00049255"/>
    </source>
</evidence>
<evidence type="ECO:0000256" key="9">
    <source>
        <dbReference type="ARBA" id="ARBA00022840"/>
    </source>
</evidence>
<dbReference type="InterPro" id="IPR002547">
    <property type="entry name" value="tRNA-bd_dom"/>
</dbReference>
<evidence type="ECO:0000313" key="21">
    <source>
        <dbReference type="Proteomes" id="UP000037326"/>
    </source>
</evidence>
<evidence type="ECO:0000256" key="13">
    <source>
        <dbReference type="ARBA" id="ARBA00023146"/>
    </source>
</evidence>
<dbReference type="GeneID" id="96599751"/>
<evidence type="ECO:0000259" key="17">
    <source>
        <dbReference type="PROSITE" id="PS50886"/>
    </source>
</evidence>
<evidence type="ECO:0000256" key="15">
    <source>
        <dbReference type="HAMAP-Rule" id="MF_00283"/>
    </source>
</evidence>
<comment type="catalytic activity">
    <reaction evidence="14 15">
        <text>tRNA(Phe) + L-phenylalanine + ATP = L-phenylalanyl-tRNA(Phe) + AMP + diphosphate + H(+)</text>
        <dbReference type="Rhea" id="RHEA:19413"/>
        <dbReference type="Rhea" id="RHEA-COMP:9668"/>
        <dbReference type="Rhea" id="RHEA-COMP:9699"/>
        <dbReference type="ChEBI" id="CHEBI:15378"/>
        <dbReference type="ChEBI" id="CHEBI:30616"/>
        <dbReference type="ChEBI" id="CHEBI:33019"/>
        <dbReference type="ChEBI" id="CHEBI:58095"/>
        <dbReference type="ChEBI" id="CHEBI:78442"/>
        <dbReference type="ChEBI" id="CHEBI:78531"/>
        <dbReference type="ChEBI" id="CHEBI:456215"/>
        <dbReference type="EC" id="6.1.1.20"/>
    </reaction>
</comment>
<feature type="binding site" evidence="15">
    <location>
        <position position="462"/>
    </location>
    <ligand>
        <name>Mg(2+)</name>
        <dbReference type="ChEBI" id="CHEBI:18420"/>
        <note>shared with alpha subunit</note>
    </ligand>
</feature>
<dbReference type="HAMAP" id="MF_00283">
    <property type="entry name" value="Phe_tRNA_synth_beta1"/>
    <property type="match status" value="1"/>
</dbReference>
<comment type="subcellular location">
    <subcellularLocation>
        <location evidence="1 15">Cytoplasm</location>
    </subcellularLocation>
</comment>
<gene>
    <name evidence="15" type="primary">pheT</name>
    <name evidence="20" type="ORF">ACZ11_16100</name>
</gene>
<dbReference type="SMART" id="SM00896">
    <property type="entry name" value="FDX-ACB"/>
    <property type="match status" value="1"/>
</dbReference>
<dbReference type="GO" id="GO:0009328">
    <property type="term" value="C:phenylalanine-tRNA ligase complex"/>
    <property type="evidence" value="ECO:0007669"/>
    <property type="project" value="TreeGrafter"/>
</dbReference>
<sequence>MLVSLEWLKDYVSTQDLTPEELAEKITRSGIEVDAVIDRANAMDKVVVGYVVSKEKHPEADKLNICQVDVGEAEPQQIICGAPNVDAGQKVIVARPGAHLPGGIKIKKAKLRGHESNGMICSLQELGIEGKLVPKAYSEGIYVLPEDAEVGSDALAILGLRDTVLELGLTPNRSDALSMLGVAYEVGAILTEEVKYPEIAYSTSSEKAEDMLKLRVEDLQANPMYVAKVVKNVKIAESPMWLQNRLMAAGVRPHNNVVDVTNYILMEYGQPLHAFDYDSLATGEIVVRKATEGEKITTLDDQERTLKATDLVITNGKEPVAIAGVMGGANSEVSDSTTTVVIESAYFDGLTVRQTSRHLGLRSDASARFEKGVDPNRVLPAAERAAALLAELAGGEVLEGTCIVDELDKSPARVVVSPDFINERLGMKISLEEMLSILERLKFGVEAANGLLIVDAPTRRQDIKIEEDIVEEIARLYGYDEIPMTLPEGANQVGRLTPYQANRRVVRTYMEGAGLYQAVTYSLTSDALSQRFALKAEPVTRLLMPMSEDRSTLRQSLIPHLIEAAAYNVARKADNVALYEIGSVFLGQSEEGLPYEEDHVAAVVTGKWLDHAWQGEKKEVDFFVLKGIVEGVIGKLGLEDRISFLKTEVDGLHPGRTASILLDGEQVGIIGGLHPAEQKAWGVKDTYVMEMNLVTLLNATAKEAPLGYTPVPRFPAMSRDIALIMDRTTTAGEVTAVIRSAGVKLLKDVRVFDVYEGEKMEAGKKSVAFSLTYFDPERTLTDEEVVAAHNKVLKAIATIEGTEVR</sequence>
<keyword evidence="8 15" id="KW-0547">Nucleotide-binding</keyword>
<dbReference type="SUPFAM" id="SSF55681">
    <property type="entry name" value="Class II aaRS and biotin synthetases"/>
    <property type="match status" value="1"/>
</dbReference>
<evidence type="ECO:0000256" key="6">
    <source>
        <dbReference type="ARBA" id="ARBA00022598"/>
    </source>
</evidence>
<dbReference type="CDD" id="cd00769">
    <property type="entry name" value="PheRS_beta_core"/>
    <property type="match status" value="1"/>
</dbReference>
<feature type="binding site" evidence="15">
    <location>
        <position position="472"/>
    </location>
    <ligand>
        <name>Mg(2+)</name>
        <dbReference type="ChEBI" id="CHEBI:18420"/>
        <note>shared with alpha subunit</note>
    </ligand>
</feature>
<keyword evidence="7 15" id="KW-0479">Metal-binding</keyword>
<dbReference type="PROSITE" id="PS51447">
    <property type="entry name" value="FDX_ACB"/>
    <property type="match status" value="1"/>
</dbReference>
<proteinExistence type="inferred from homology"/>
<dbReference type="InterPro" id="IPR005121">
    <property type="entry name" value="Fdx_antiC-bd"/>
</dbReference>
<organism evidence="20 21">
    <name type="scientific">Lysinibacillus xylanilyticus</name>
    <dbReference type="NCBI Taxonomy" id="582475"/>
    <lineage>
        <taxon>Bacteria</taxon>
        <taxon>Bacillati</taxon>
        <taxon>Bacillota</taxon>
        <taxon>Bacilli</taxon>
        <taxon>Bacillales</taxon>
        <taxon>Bacillaceae</taxon>
        <taxon>Lysinibacillus</taxon>
    </lineage>
</organism>
<dbReference type="SMART" id="SM00874">
    <property type="entry name" value="B5"/>
    <property type="match status" value="1"/>
</dbReference>
<dbReference type="NCBIfam" id="NF045760">
    <property type="entry name" value="YtpR"/>
    <property type="match status" value="1"/>
</dbReference>
<dbReference type="FunFam" id="3.30.930.10:FF:000022">
    <property type="entry name" value="Phenylalanine--tRNA ligase beta subunit"/>
    <property type="match status" value="1"/>
</dbReference>
<comment type="caution">
    <text evidence="20">The sequence shown here is derived from an EMBL/GenBank/DDBJ whole genome shotgun (WGS) entry which is preliminary data.</text>
</comment>
<evidence type="ECO:0000256" key="11">
    <source>
        <dbReference type="ARBA" id="ARBA00022884"/>
    </source>
</evidence>
<dbReference type="GO" id="GO:0006432">
    <property type="term" value="P:phenylalanyl-tRNA aminoacylation"/>
    <property type="evidence" value="ECO:0007669"/>
    <property type="project" value="UniProtKB-UniRule"/>
</dbReference>
<dbReference type="GO" id="GO:0140096">
    <property type="term" value="F:catalytic activity, acting on a protein"/>
    <property type="evidence" value="ECO:0007669"/>
    <property type="project" value="UniProtKB-ARBA"/>
</dbReference>
<dbReference type="Pfam" id="PF01588">
    <property type="entry name" value="tRNA_bind"/>
    <property type="match status" value="1"/>
</dbReference>
<feature type="domain" description="FDX-ACB" evidence="18">
    <location>
        <begin position="712"/>
        <end position="805"/>
    </location>
</feature>
<evidence type="ECO:0000256" key="8">
    <source>
        <dbReference type="ARBA" id="ARBA00022741"/>
    </source>
</evidence>
<dbReference type="PANTHER" id="PTHR10947">
    <property type="entry name" value="PHENYLALANYL-TRNA SYNTHETASE BETA CHAIN AND LEUCINE-RICH REPEAT-CONTAINING PROTEIN 47"/>
    <property type="match status" value="1"/>
</dbReference>
<dbReference type="PANTHER" id="PTHR10947:SF0">
    <property type="entry name" value="PHENYLALANINE--TRNA LIGASE BETA SUBUNIT"/>
    <property type="match status" value="1"/>
</dbReference>
<dbReference type="SUPFAM" id="SSF54991">
    <property type="entry name" value="Anticodon-binding domain of PheRS"/>
    <property type="match status" value="1"/>
</dbReference>
<comment type="similarity">
    <text evidence="2 15">Belongs to the phenylalanyl-tRNA synthetase beta subunit family. Type 1 subfamily.</text>
</comment>
<evidence type="ECO:0000256" key="10">
    <source>
        <dbReference type="ARBA" id="ARBA00022842"/>
    </source>
</evidence>
<dbReference type="Gene3D" id="3.30.930.10">
    <property type="entry name" value="Bira Bifunctional Protein, Domain 2"/>
    <property type="match status" value="1"/>
</dbReference>
<dbReference type="InterPro" id="IPR036690">
    <property type="entry name" value="Fdx_antiC-bd_sf"/>
</dbReference>
<dbReference type="GO" id="GO:0005524">
    <property type="term" value="F:ATP binding"/>
    <property type="evidence" value="ECO:0007669"/>
    <property type="project" value="UniProtKB-UniRule"/>
</dbReference>
<dbReference type="SUPFAM" id="SSF56037">
    <property type="entry name" value="PheT/TilS domain"/>
    <property type="match status" value="1"/>
</dbReference>
<dbReference type="EMBL" id="LFXJ01000008">
    <property type="protein sequence ID" value="KMY30222.1"/>
    <property type="molecule type" value="Genomic_DNA"/>
</dbReference>
<dbReference type="PROSITE" id="PS50886">
    <property type="entry name" value="TRBD"/>
    <property type="match status" value="1"/>
</dbReference>
<keyword evidence="10 15" id="KW-0460">Magnesium</keyword>
<keyword evidence="5 16" id="KW-0820">tRNA-binding</keyword>
<dbReference type="FunFam" id="2.40.50.140:FF:000045">
    <property type="entry name" value="Phenylalanine--tRNA ligase beta subunit"/>
    <property type="match status" value="1"/>
</dbReference>
<dbReference type="FunFam" id="3.30.70.380:FF:000001">
    <property type="entry name" value="Phenylalanine--tRNA ligase beta subunit"/>
    <property type="match status" value="1"/>
</dbReference>
<dbReference type="PATRIC" id="fig|582475.4.peg.4293"/>
<dbReference type="GO" id="GO:0016740">
    <property type="term" value="F:transferase activity"/>
    <property type="evidence" value="ECO:0007669"/>
    <property type="project" value="UniProtKB-ARBA"/>
</dbReference>
<dbReference type="InterPro" id="IPR045060">
    <property type="entry name" value="Phe-tRNA-ligase_IIc_bsu"/>
</dbReference>
<evidence type="ECO:0000259" key="19">
    <source>
        <dbReference type="PROSITE" id="PS51483"/>
    </source>
</evidence>
<dbReference type="SMART" id="SM00873">
    <property type="entry name" value="B3_4"/>
    <property type="match status" value="1"/>
</dbReference>
<dbReference type="Pfam" id="PF03147">
    <property type="entry name" value="FDX-ACB"/>
    <property type="match status" value="1"/>
</dbReference>
<dbReference type="AlphaFoldDB" id="A0A0K9F7M3"/>
<dbReference type="InterPro" id="IPR033714">
    <property type="entry name" value="tRNA_bind_bactPheRS"/>
</dbReference>
<feature type="domain" description="B5" evidence="19">
    <location>
        <begin position="409"/>
        <end position="484"/>
    </location>
</feature>
<evidence type="ECO:0000256" key="7">
    <source>
        <dbReference type="ARBA" id="ARBA00022723"/>
    </source>
</evidence>
<dbReference type="Proteomes" id="UP000037326">
    <property type="component" value="Unassembled WGS sequence"/>
</dbReference>
<dbReference type="EC" id="6.1.1.20" evidence="15"/>
<evidence type="ECO:0000313" key="20">
    <source>
        <dbReference type="EMBL" id="KMY30222.1"/>
    </source>
</evidence>
<dbReference type="Gene3D" id="3.30.56.10">
    <property type="match status" value="2"/>
</dbReference>
<comment type="subunit">
    <text evidence="3 15">Tetramer of two alpha and two beta subunits.</text>
</comment>
<dbReference type="InterPro" id="IPR005146">
    <property type="entry name" value="B3/B4_tRNA-bd"/>
</dbReference>
<keyword evidence="9 15" id="KW-0067">ATP-binding</keyword>
<feature type="binding site" evidence="15">
    <location>
        <position position="471"/>
    </location>
    <ligand>
        <name>Mg(2+)</name>
        <dbReference type="ChEBI" id="CHEBI:18420"/>
        <note>shared with alpha subunit</note>
    </ligand>
</feature>
<dbReference type="GO" id="GO:0000287">
    <property type="term" value="F:magnesium ion binding"/>
    <property type="evidence" value="ECO:0007669"/>
    <property type="project" value="UniProtKB-UniRule"/>
</dbReference>
<evidence type="ECO:0000256" key="5">
    <source>
        <dbReference type="ARBA" id="ARBA00022555"/>
    </source>
</evidence>
<evidence type="ECO:0000256" key="3">
    <source>
        <dbReference type="ARBA" id="ARBA00011209"/>
    </source>
</evidence>
<feature type="binding site" evidence="15">
    <location>
        <position position="468"/>
    </location>
    <ligand>
        <name>Mg(2+)</name>
        <dbReference type="ChEBI" id="CHEBI:18420"/>
        <note>shared with alpha subunit</note>
    </ligand>
</feature>
<dbReference type="Gene3D" id="3.50.40.10">
    <property type="entry name" value="Phenylalanyl-trna Synthetase, Chain B, domain 3"/>
    <property type="match status" value="1"/>
</dbReference>
<keyword evidence="4 15" id="KW-0963">Cytoplasm</keyword>
<evidence type="ECO:0000256" key="16">
    <source>
        <dbReference type="PROSITE-ProRule" id="PRU00209"/>
    </source>
</evidence>
<dbReference type="CDD" id="cd02796">
    <property type="entry name" value="tRNA_bind_bactPheRS"/>
    <property type="match status" value="1"/>
</dbReference>